<comment type="caution">
    <text evidence="1">The sequence shown here is derived from an EMBL/GenBank/DDBJ whole genome shotgun (WGS) entry which is preliminary data.</text>
</comment>
<gene>
    <name evidence="1" type="ORF">LrDSM24759_04000</name>
</gene>
<dbReference type="Proteomes" id="UP000257317">
    <property type="component" value="Unassembled WGS sequence"/>
</dbReference>
<evidence type="ECO:0000313" key="2">
    <source>
        <dbReference type="Proteomes" id="UP000257317"/>
    </source>
</evidence>
<name>A0A2Z6T6L5_9LACO</name>
<reference evidence="2" key="1">
    <citation type="submission" date="2018-03" db="EMBL/GenBank/DDBJ databases">
        <title>New taxa in the Lactobacillus gasseri group.</title>
        <authorList>
            <person name="Tanizawa Y."/>
            <person name="Tohno M."/>
            <person name="Endo A."/>
            <person name="Arita M."/>
        </authorList>
    </citation>
    <scope>NUCLEOTIDE SEQUENCE [LARGE SCALE GENOMIC DNA]</scope>
    <source>
        <strain evidence="2">DSM 24759</strain>
    </source>
</reference>
<keyword evidence="2" id="KW-1185">Reference proteome</keyword>
<sequence>MDINFIFEKIGSLTGQLYDALNLKQWGVAEDIRKEIEKASEILTIIKSVGPAGRSIKNDIYHTTLDRVKSLATETQEDIQVDIDAVDGAIKGEMAKGVVDAATKLNKEFDQFK</sequence>
<dbReference type="RefSeq" id="WP_117117833.1">
    <property type="nucleotide sequence ID" value="NZ_BFBY01000002.1"/>
</dbReference>
<dbReference type="OrthoDB" id="8452484at2"/>
<organism evidence="1 2">
    <name type="scientific">Lactobacillus rodentium</name>
    <dbReference type="NCBI Taxonomy" id="947835"/>
    <lineage>
        <taxon>Bacteria</taxon>
        <taxon>Bacillati</taxon>
        <taxon>Bacillota</taxon>
        <taxon>Bacilli</taxon>
        <taxon>Lactobacillales</taxon>
        <taxon>Lactobacillaceae</taxon>
        <taxon>Lactobacillus</taxon>
    </lineage>
</organism>
<accession>A0A2Z6T6L5</accession>
<protein>
    <submittedName>
        <fullName evidence="1">Uncharacterized protein</fullName>
    </submittedName>
</protein>
<dbReference type="EMBL" id="BFBY01000002">
    <property type="protein sequence ID" value="GBG04486.1"/>
    <property type="molecule type" value="Genomic_DNA"/>
</dbReference>
<evidence type="ECO:0000313" key="1">
    <source>
        <dbReference type="EMBL" id="GBG04486.1"/>
    </source>
</evidence>
<dbReference type="AlphaFoldDB" id="A0A2Z6T6L5"/>
<proteinExistence type="predicted"/>